<evidence type="ECO:0000313" key="3">
    <source>
        <dbReference type="Proteomes" id="UP001232148"/>
    </source>
</evidence>
<feature type="chain" id="PRO_5042202494" evidence="1">
    <location>
        <begin position="24"/>
        <end position="121"/>
    </location>
</feature>
<proteinExistence type="predicted"/>
<accession>A0AAD9HGS9</accession>
<dbReference type="EMBL" id="MU842873">
    <property type="protein sequence ID" value="KAK2028805.1"/>
    <property type="molecule type" value="Genomic_DNA"/>
</dbReference>
<sequence>MMLGVLHLCLHWALLFFPTMVLANTHSKCFCKLNTQSSKCLTTKACDIYRTSKEKFNKDPSKVNITTYFGHVCGATEPEESGRVWFTKALGGNEFEQACWEAQSSGACPESAGGNVESVCP</sequence>
<reference evidence="2" key="1">
    <citation type="submission" date="2021-06" db="EMBL/GenBank/DDBJ databases">
        <title>Comparative genomics, transcriptomics and evolutionary studies reveal genomic signatures of adaptation to plant cell wall in hemibiotrophic fungi.</title>
        <authorList>
            <consortium name="DOE Joint Genome Institute"/>
            <person name="Baroncelli R."/>
            <person name="Diaz J.F."/>
            <person name="Benocci T."/>
            <person name="Peng M."/>
            <person name="Battaglia E."/>
            <person name="Haridas S."/>
            <person name="Andreopoulos W."/>
            <person name="Labutti K."/>
            <person name="Pangilinan J."/>
            <person name="Floch G.L."/>
            <person name="Makela M.R."/>
            <person name="Henrissat B."/>
            <person name="Grigoriev I.V."/>
            <person name="Crouch J.A."/>
            <person name="De Vries R.P."/>
            <person name="Sukno S.A."/>
            <person name="Thon M.R."/>
        </authorList>
    </citation>
    <scope>NUCLEOTIDE SEQUENCE</scope>
    <source>
        <strain evidence="2">MAFF235873</strain>
    </source>
</reference>
<comment type="caution">
    <text evidence="2">The sequence shown here is derived from an EMBL/GenBank/DDBJ whole genome shotgun (WGS) entry which is preliminary data.</text>
</comment>
<keyword evidence="3" id="KW-1185">Reference proteome</keyword>
<organism evidence="2 3">
    <name type="scientific">Colletotrichum zoysiae</name>
    <dbReference type="NCBI Taxonomy" id="1216348"/>
    <lineage>
        <taxon>Eukaryota</taxon>
        <taxon>Fungi</taxon>
        <taxon>Dikarya</taxon>
        <taxon>Ascomycota</taxon>
        <taxon>Pezizomycotina</taxon>
        <taxon>Sordariomycetes</taxon>
        <taxon>Hypocreomycetidae</taxon>
        <taxon>Glomerellales</taxon>
        <taxon>Glomerellaceae</taxon>
        <taxon>Colletotrichum</taxon>
        <taxon>Colletotrichum graminicola species complex</taxon>
    </lineage>
</organism>
<name>A0AAD9HGS9_9PEZI</name>
<keyword evidence="1" id="KW-0732">Signal</keyword>
<evidence type="ECO:0000313" key="2">
    <source>
        <dbReference type="EMBL" id="KAK2028805.1"/>
    </source>
</evidence>
<dbReference type="AlphaFoldDB" id="A0AAD9HGS9"/>
<feature type="signal peptide" evidence="1">
    <location>
        <begin position="1"/>
        <end position="23"/>
    </location>
</feature>
<evidence type="ECO:0000256" key="1">
    <source>
        <dbReference type="SAM" id="SignalP"/>
    </source>
</evidence>
<protein>
    <submittedName>
        <fullName evidence="2">Uncharacterized protein</fullName>
    </submittedName>
</protein>
<gene>
    <name evidence="2" type="ORF">LX32DRAFT_387407</name>
</gene>
<dbReference type="Proteomes" id="UP001232148">
    <property type="component" value="Unassembled WGS sequence"/>
</dbReference>